<organism evidence="1 2">
    <name type="scientific">Nephila pilipes</name>
    <name type="common">Giant wood spider</name>
    <name type="synonym">Nephila maculata</name>
    <dbReference type="NCBI Taxonomy" id="299642"/>
    <lineage>
        <taxon>Eukaryota</taxon>
        <taxon>Metazoa</taxon>
        <taxon>Ecdysozoa</taxon>
        <taxon>Arthropoda</taxon>
        <taxon>Chelicerata</taxon>
        <taxon>Arachnida</taxon>
        <taxon>Araneae</taxon>
        <taxon>Araneomorphae</taxon>
        <taxon>Entelegynae</taxon>
        <taxon>Araneoidea</taxon>
        <taxon>Nephilidae</taxon>
        <taxon>Nephila</taxon>
    </lineage>
</organism>
<name>A0A8X6NRF0_NEPPI</name>
<evidence type="ECO:0000313" key="1">
    <source>
        <dbReference type="EMBL" id="GFT30532.1"/>
    </source>
</evidence>
<accession>A0A8X6NRF0</accession>
<protein>
    <submittedName>
        <fullName evidence="1">Uncharacterized protein</fullName>
    </submittedName>
</protein>
<dbReference type="AlphaFoldDB" id="A0A8X6NRF0"/>
<gene>
    <name evidence="1" type="ORF">NPIL_684321</name>
</gene>
<keyword evidence="2" id="KW-1185">Reference proteome</keyword>
<comment type="caution">
    <text evidence="1">The sequence shown here is derived from an EMBL/GenBank/DDBJ whole genome shotgun (WGS) entry which is preliminary data.</text>
</comment>
<reference evidence="1" key="1">
    <citation type="submission" date="2020-08" db="EMBL/GenBank/DDBJ databases">
        <title>Multicomponent nature underlies the extraordinary mechanical properties of spider dragline silk.</title>
        <authorList>
            <person name="Kono N."/>
            <person name="Nakamura H."/>
            <person name="Mori M."/>
            <person name="Yoshida Y."/>
            <person name="Ohtoshi R."/>
            <person name="Malay A.D."/>
            <person name="Moran D.A.P."/>
            <person name="Tomita M."/>
            <person name="Numata K."/>
            <person name="Arakawa K."/>
        </authorList>
    </citation>
    <scope>NUCLEOTIDE SEQUENCE</scope>
</reference>
<evidence type="ECO:0000313" key="2">
    <source>
        <dbReference type="Proteomes" id="UP000887013"/>
    </source>
</evidence>
<dbReference type="Proteomes" id="UP000887013">
    <property type="component" value="Unassembled WGS sequence"/>
</dbReference>
<proteinExistence type="predicted"/>
<dbReference type="EMBL" id="BMAW01107705">
    <property type="protein sequence ID" value="GFT30532.1"/>
    <property type="molecule type" value="Genomic_DNA"/>
</dbReference>
<sequence>MMTKNPSLVYRVVEVKFISCSSILFSPLTPSSAVVIRAFSDQKQGGFGDSRFSIGEWTRGDDAAKARHEYMQQL</sequence>